<keyword evidence="1" id="KW-0732">Signal</keyword>
<comment type="caution">
    <text evidence="3">The sequence shown here is derived from an EMBL/GenBank/DDBJ whole genome shotgun (WGS) entry which is preliminary data.</text>
</comment>
<feature type="chain" id="PRO_5030744630" evidence="1">
    <location>
        <begin position="18"/>
        <end position="252"/>
    </location>
</feature>
<accession>A0A7W6JYX1</accession>
<evidence type="ECO:0000259" key="2">
    <source>
        <dbReference type="Pfam" id="PF13462"/>
    </source>
</evidence>
<dbReference type="InterPro" id="IPR012336">
    <property type="entry name" value="Thioredoxin-like_fold"/>
</dbReference>
<dbReference type="Gene3D" id="3.40.30.10">
    <property type="entry name" value="Glutaredoxin"/>
    <property type="match status" value="1"/>
</dbReference>
<dbReference type="GO" id="GO:0016853">
    <property type="term" value="F:isomerase activity"/>
    <property type="evidence" value="ECO:0007669"/>
    <property type="project" value="UniProtKB-KW"/>
</dbReference>
<dbReference type="Proteomes" id="UP000557392">
    <property type="component" value="Unassembled WGS sequence"/>
</dbReference>
<protein>
    <submittedName>
        <fullName evidence="3">Protein-disulfide isomerase</fullName>
    </submittedName>
</protein>
<proteinExistence type="predicted"/>
<dbReference type="SUPFAM" id="SSF52833">
    <property type="entry name" value="Thioredoxin-like"/>
    <property type="match status" value="1"/>
</dbReference>
<dbReference type="InterPro" id="IPR036249">
    <property type="entry name" value="Thioredoxin-like_sf"/>
</dbReference>
<dbReference type="PROSITE" id="PS51257">
    <property type="entry name" value="PROKAR_LIPOPROTEIN"/>
    <property type="match status" value="1"/>
</dbReference>
<gene>
    <name evidence="3" type="ORF">GGR46_004556</name>
</gene>
<evidence type="ECO:0000256" key="1">
    <source>
        <dbReference type="SAM" id="SignalP"/>
    </source>
</evidence>
<dbReference type="RefSeq" id="WP_184000316.1">
    <property type="nucleotide sequence ID" value="NZ_JACIEH010000004.1"/>
</dbReference>
<feature type="domain" description="Thioredoxin-like fold" evidence="2">
    <location>
        <begin position="57"/>
        <end position="247"/>
    </location>
</feature>
<reference evidence="3 4" key="1">
    <citation type="submission" date="2020-08" db="EMBL/GenBank/DDBJ databases">
        <title>Genomic Encyclopedia of Type Strains, Phase IV (KMG-IV): sequencing the most valuable type-strain genomes for metagenomic binning, comparative biology and taxonomic classification.</title>
        <authorList>
            <person name="Goeker M."/>
        </authorList>
    </citation>
    <scope>NUCLEOTIDE SEQUENCE [LARGE SCALE GENOMIC DNA]</scope>
    <source>
        <strain evidence="3 4">DSM 101806</strain>
    </source>
</reference>
<organism evidence="3 4">
    <name type="scientific">Sphingomonas kyeonggiensis</name>
    <dbReference type="NCBI Taxonomy" id="1268553"/>
    <lineage>
        <taxon>Bacteria</taxon>
        <taxon>Pseudomonadati</taxon>
        <taxon>Pseudomonadota</taxon>
        <taxon>Alphaproteobacteria</taxon>
        <taxon>Sphingomonadales</taxon>
        <taxon>Sphingomonadaceae</taxon>
        <taxon>Sphingomonas</taxon>
    </lineage>
</organism>
<evidence type="ECO:0000313" key="4">
    <source>
        <dbReference type="Proteomes" id="UP000557392"/>
    </source>
</evidence>
<feature type="signal peptide" evidence="1">
    <location>
        <begin position="1"/>
        <end position="17"/>
    </location>
</feature>
<sequence>MRTKFALALIPALFALASCGGGDTGNSSAAVSAAPVASVTAPAGKAWVDTIAKTKDGGYLQGNPNAPIKLVEYGSRNCPYCGLFGRTAPEPLRQKYISTGKVSWEFRDFLIHGAPDLAAALLNQCVPDESFFSMLDQYFENQEQFLQRTEQLVKTNPQLAQQLQSQPAPQAAVGFAEALGMIDFMKQRGVPEAKARQCLGDQKKIEEIAKVNADGATVYGVNGTPSFFINGKKVEAGTWEQLEPLLKAAGAR</sequence>
<keyword evidence="3" id="KW-0413">Isomerase</keyword>
<dbReference type="Gene3D" id="1.10.40.110">
    <property type="match status" value="1"/>
</dbReference>
<dbReference type="Pfam" id="PF13462">
    <property type="entry name" value="Thioredoxin_4"/>
    <property type="match status" value="1"/>
</dbReference>
<keyword evidence="4" id="KW-1185">Reference proteome</keyword>
<evidence type="ECO:0000313" key="3">
    <source>
        <dbReference type="EMBL" id="MBB4100967.1"/>
    </source>
</evidence>
<dbReference type="AlphaFoldDB" id="A0A7W6JYX1"/>
<name>A0A7W6JYX1_9SPHN</name>
<dbReference type="EMBL" id="JACIEH010000004">
    <property type="protein sequence ID" value="MBB4100967.1"/>
    <property type="molecule type" value="Genomic_DNA"/>
</dbReference>